<accession>A0ABX8LWU0</accession>
<proteinExistence type="predicted"/>
<dbReference type="Proteomes" id="UP000693715">
    <property type="component" value="Chromosome"/>
</dbReference>
<dbReference type="RefSeq" id="WP_217470085.1">
    <property type="nucleotide sequence ID" value="NZ_CP020335.1"/>
</dbReference>
<evidence type="ECO:0000313" key="2">
    <source>
        <dbReference type="Proteomes" id="UP000693715"/>
    </source>
</evidence>
<organism evidence="1 2">
    <name type="scientific">Photorhabdus akhurstii</name>
    <dbReference type="NCBI Taxonomy" id="171438"/>
    <lineage>
        <taxon>Bacteria</taxon>
        <taxon>Pseudomonadati</taxon>
        <taxon>Pseudomonadota</taxon>
        <taxon>Gammaproteobacteria</taxon>
        <taxon>Enterobacterales</taxon>
        <taxon>Morganellaceae</taxon>
        <taxon>Photorhabdus</taxon>
    </lineage>
</organism>
<protein>
    <submittedName>
        <fullName evidence="1">Uncharacterized protein</fullName>
    </submittedName>
</protein>
<dbReference type="EMBL" id="CP020335">
    <property type="protein sequence ID" value="QXF34980.1"/>
    <property type="molecule type" value="Genomic_DNA"/>
</dbReference>
<evidence type="ECO:0000313" key="1">
    <source>
        <dbReference type="EMBL" id="QXF34980.1"/>
    </source>
</evidence>
<gene>
    <name evidence="1" type="ORF">B0X70_18755</name>
</gene>
<name>A0ABX8LWU0_9GAMM</name>
<sequence length="78" mass="8848">MIVYITSAANTIKKGEGEGLQPESGVFRKWLEFAWTFPALSVRFPDLIHGVLFMLDAPYTRPMGLCLGLRRILLKIHD</sequence>
<reference evidence="1 2" key="1">
    <citation type="submission" date="2017-03" db="EMBL/GenBank/DDBJ databases">
        <title>Genome comparison of Photorhabdus luminescens strain 0813-124 phase variants.</title>
        <authorList>
            <person name="Chien C.-C."/>
            <person name="Chen W.-J."/>
            <person name="Shih M.-C."/>
            <person name="Hsieh F.-C."/>
        </authorList>
    </citation>
    <scope>NUCLEOTIDE SEQUENCE [LARGE SCALE GENOMIC DNA]</scope>
    <source>
        <strain evidence="1 2">0813-124 phase II</strain>
    </source>
</reference>
<keyword evidence="2" id="KW-1185">Reference proteome</keyword>